<dbReference type="NCBIfam" id="TIGR02937">
    <property type="entry name" value="sigma70-ECF"/>
    <property type="match status" value="1"/>
</dbReference>
<dbReference type="PANTHER" id="PTHR30603">
    <property type="entry name" value="RNA POLYMERASE SIGMA FACTOR RPO"/>
    <property type="match status" value="1"/>
</dbReference>
<keyword evidence="4" id="KW-0804">Transcription</keyword>
<name>A0ABV7Q494_9ACTN</name>
<dbReference type="EMBL" id="JBHRWO010000018">
    <property type="protein sequence ID" value="MFC3494423.1"/>
    <property type="molecule type" value="Genomic_DNA"/>
</dbReference>
<feature type="domain" description="RNA polymerase sigma-70 region 3" evidence="6">
    <location>
        <begin position="221"/>
        <end position="283"/>
    </location>
</feature>
<dbReference type="RefSeq" id="WP_387978164.1">
    <property type="nucleotide sequence ID" value="NZ_JBHRWO010000018.1"/>
</dbReference>
<dbReference type="InterPro" id="IPR000943">
    <property type="entry name" value="RNA_pol_sigma70"/>
</dbReference>
<dbReference type="InterPro" id="IPR007627">
    <property type="entry name" value="RNA_pol_sigma70_r2"/>
</dbReference>
<dbReference type="InterPro" id="IPR013325">
    <property type="entry name" value="RNA_pol_sigma_r2"/>
</dbReference>
<dbReference type="PANTHER" id="PTHR30603:SF47">
    <property type="entry name" value="RNA POLYMERASE SIGMA FACTOR SIGD, CHLOROPLASTIC"/>
    <property type="match status" value="1"/>
</dbReference>
<dbReference type="SUPFAM" id="SSF88946">
    <property type="entry name" value="Sigma2 domain of RNA polymerase sigma factors"/>
    <property type="match status" value="1"/>
</dbReference>
<dbReference type="Gene3D" id="1.10.601.10">
    <property type="entry name" value="RNA Polymerase Primary Sigma Factor"/>
    <property type="match status" value="1"/>
</dbReference>
<protein>
    <submittedName>
        <fullName evidence="9">RNA polymerase sigma factor RpoD/SigA</fullName>
    </submittedName>
</protein>
<dbReference type="InterPro" id="IPR036388">
    <property type="entry name" value="WH-like_DNA-bd_sf"/>
</dbReference>
<evidence type="ECO:0000256" key="5">
    <source>
        <dbReference type="SAM" id="MobiDB-lite"/>
    </source>
</evidence>
<feature type="compositionally biased region" description="Basic and acidic residues" evidence="5">
    <location>
        <begin position="381"/>
        <end position="400"/>
    </location>
</feature>
<evidence type="ECO:0000259" key="7">
    <source>
        <dbReference type="Pfam" id="PF04542"/>
    </source>
</evidence>
<dbReference type="Pfam" id="PF04542">
    <property type="entry name" value="Sigma70_r2"/>
    <property type="match status" value="1"/>
</dbReference>
<keyword evidence="3" id="KW-0238">DNA-binding</keyword>
<accession>A0ABV7Q494</accession>
<dbReference type="PRINTS" id="PR00046">
    <property type="entry name" value="SIGMA70FCT"/>
</dbReference>
<evidence type="ECO:0000256" key="4">
    <source>
        <dbReference type="ARBA" id="ARBA00023163"/>
    </source>
</evidence>
<feature type="region of interest" description="Disordered" evidence="5">
    <location>
        <begin position="381"/>
        <end position="426"/>
    </location>
</feature>
<feature type="domain" description="RNA polymerase sigma-70 region 2" evidence="7">
    <location>
        <begin position="140"/>
        <end position="212"/>
    </location>
</feature>
<keyword evidence="1" id="KW-0805">Transcription regulation</keyword>
<dbReference type="InterPro" id="IPR050239">
    <property type="entry name" value="Sigma-70_RNA_pol_init_factors"/>
</dbReference>
<keyword evidence="2" id="KW-0731">Sigma factor</keyword>
<comment type="caution">
    <text evidence="9">The sequence shown here is derived from an EMBL/GenBank/DDBJ whole genome shotgun (WGS) entry which is preliminary data.</text>
</comment>
<dbReference type="Pfam" id="PF04539">
    <property type="entry name" value="Sigma70_r3"/>
    <property type="match status" value="1"/>
</dbReference>
<dbReference type="InterPro" id="IPR007624">
    <property type="entry name" value="RNA_pol_sigma70_r3"/>
</dbReference>
<dbReference type="InterPro" id="IPR007630">
    <property type="entry name" value="RNA_pol_sigma70_r4"/>
</dbReference>
<dbReference type="Gene3D" id="1.10.10.10">
    <property type="entry name" value="Winged helix-like DNA-binding domain superfamily/Winged helix DNA-binding domain"/>
    <property type="match status" value="2"/>
</dbReference>
<feature type="compositionally biased region" description="Basic residues" evidence="5">
    <location>
        <begin position="414"/>
        <end position="426"/>
    </location>
</feature>
<feature type="domain" description="RNA polymerase sigma-70 region 4" evidence="8">
    <location>
        <begin position="327"/>
        <end position="361"/>
    </location>
</feature>
<dbReference type="InterPro" id="IPR014284">
    <property type="entry name" value="RNA_pol_sigma-70_dom"/>
</dbReference>
<evidence type="ECO:0000313" key="10">
    <source>
        <dbReference type="Proteomes" id="UP001595712"/>
    </source>
</evidence>
<evidence type="ECO:0000313" key="9">
    <source>
        <dbReference type="EMBL" id="MFC3494423.1"/>
    </source>
</evidence>
<dbReference type="InterPro" id="IPR013324">
    <property type="entry name" value="RNA_pol_sigma_r3/r4-like"/>
</dbReference>
<gene>
    <name evidence="9" type="ORF">ACFO8M_18210</name>
</gene>
<evidence type="ECO:0000259" key="6">
    <source>
        <dbReference type="Pfam" id="PF04539"/>
    </source>
</evidence>
<reference evidence="10" key="1">
    <citation type="journal article" date="2019" name="Int. J. Syst. Evol. Microbiol.">
        <title>The Global Catalogue of Microorganisms (GCM) 10K type strain sequencing project: providing services to taxonomists for standard genome sequencing and annotation.</title>
        <authorList>
            <consortium name="The Broad Institute Genomics Platform"/>
            <consortium name="The Broad Institute Genome Sequencing Center for Infectious Disease"/>
            <person name="Wu L."/>
            <person name="Ma J."/>
        </authorList>
    </citation>
    <scope>NUCLEOTIDE SEQUENCE [LARGE SCALE GENOMIC DNA]</scope>
    <source>
        <strain evidence="10">CGMCC 4.7396</strain>
    </source>
</reference>
<proteinExistence type="predicted"/>
<evidence type="ECO:0000256" key="1">
    <source>
        <dbReference type="ARBA" id="ARBA00023015"/>
    </source>
</evidence>
<organism evidence="9 10">
    <name type="scientific">Glycomyces rhizosphaerae</name>
    <dbReference type="NCBI Taxonomy" id="2054422"/>
    <lineage>
        <taxon>Bacteria</taxon>
        <taxon>Bacillati</taxon>
        <taxon>Actinomycetota</taxon>
        <taxon>Actinomycetes</taxon>
        <taxon>Glycomycetales</taxon>
        <taxon>Glycomycetaceae</taxon>
        <taxon>Glycomyces</taxon>
    </lineage>
</organism>
<evidence type="ECO:0000259" key="8">
    <source>
        <dbReference type="Pfam" id="PF04545"/>
    </source>
</evidence>
<evidence type="ECO:0000256" key="3">
    <source>
        <dbReference type="ARBA" id="ARBA00023125"/>
    </source>
</evidence>
<dbReference type="SUPFAM" id="SSF88659">
    <property type="entry name" value="Sigma3 and sigma4 domains of RNA polymerase sigma factors"/>
    <property type="match status" value="2"/>
</dbReference>
<sequence>MWAVKPQAGSPLAVGARRAAVDRLLARYADTSGCITEGVLAGVIELCGLPDEEAQLTRLRATVLPDDLGHFREPVAAALRLMDDDRHRNHLDRRLLTAAEEIGLSVLLRGGPEFAEVEPDKHELPNLPANDIRRRARDALVLHNQKLVHSIMRSYLQESPALGYEDLAQEGMLGLMRAARKFSPTSGYKFSTYATVWVRQFIERALKDQSRTIRIPIHAFEDLVKLRRVERRLRAESREPDIAEVAAACGWSVDKVKNVRRDDWTVVSMDKVVNEDTPFGELIGEYFALPGADVPVIDAAETERIRNLINLFPTRDAAVLAANLGLFDGEEVTLETLGQVFGVTRERIRQIRIKALKRLRHAYRDSTGDLHAALRHEIANPTKDIPDLEPKEGKKADVPSRRTHRVPAKAVDRSRRRRGGSPRRAA</sequence>
<keyword evidence="10" id="KW-1185">Reference proteome</keyword>
<evidence type="ECO:0000256" key="2">
    <source>
        <dbReference type="ARBA" id="ARBA00023082"/>
    </source>
</evidence>
<dbReference type="Pfam" id="PF04545">
    <property type="entry name" value="Sigma70_r4"/>
    <property type="match status" value="1"/>
</dbReference>
<dbReference type="Proteomes" id="UP001595712">
    <property type="component" value="Unassembled WGS sequence"/>
</dbReference>